<dbReference type="Pfam" id="PF01483">
    <property type="entry name" value="P_proprotein"/>
    <property type="match status" value="1"/>
</dbReference>
<keyword evidence="6" id="KW-0106">Calcium</keyword>
<dbReference type="GO" id="GO:0016020">
    <property type="term" value="C:membrane"/>
    <property type="evidence" value="ECO:0007669"/>
    <property type="project" value="TreeGrafter"/>
</dbReference>
<dbReference type="PATRIC" id="fig|151081.8.peg.2749"/>
<dbReference type="Gene3D" id="2.60.120.260">
    <property type="entry name" value="Galactose-binding domain-like"/>
    <property type="match status" value="1"/>
</dbReference>
<dbReference type="Proteomes" id="UP000033664">
    <property type="component" value="Unassembled WGS sequence"/>
</dbReference>
<evidence type="ECO:0000256" key="1">
    <source>
        <dbReference type="ARBA" id="ARBA00005325"/>
    </source>
</evidence>
<dbReference type="OrthoDB" id="9790784at2"/>
<dbReference type="CDD" id="cd04059">
    <property type="entry name" value="Peptidases_S8_Protein_convertases_Kexins_Furin-like"/>
    <property type="match status" value="1"/>
</dbReference>
<dbReference type="Gene3D" id="3.40.50.200">
    <property type="entry name" value="Peptidase S8/S53 domain"/>
    <property type="match status" value="1"/>
</dbReference>
<evidence type="ECO:0000256" key="8">
    <source>
        <dbReference type="PROSITE-ProRule" id="PRU01240"/>
    </source>
</evidence>
<comment type="similarity">
    <text evidence="1">Belongs to the peptidase S8 family. Furin subfamily.</text>
</comment>
<dbReference type="GeneID" id="58228322"/>
<dbReference type="InterPro" id="IPR015500">
    <property type="entry name" value="Peptidase_S8_subtilisin-rel"/>
</dbReference>
<dbReference type="GO" id="GO:0004252">
    <property type="term" value="F:serine-type endopeptidase activity"/>
    <property type="evidence" value="ECO:0007669"/>
    <property type="project" value="UniProtKB-UniRule"/>
</dbReference>
<dbReference type="RefSeq" id="WP_045979945.1">
    <property type="nucleotide sequence ID" value="NZ_JXXY01000015.1"/>
</dbReference>
<keyword evidence="5 8" id="KW-0720">Serine protease</keyword>
<dbReference type="SUPFAM" id="SSF52743">
    <property type="entry name" value="Subtilisin-like"/>
    <property type="match status" value="1"/>
</dbReference>
<dbReference type="InterPro" id="IPR023828">
    <property type="entry name" value="Peptidase_S8_Ser-AS"/>
</dbReference>
<reference evidence="11 12" key="1">
    <citation type="journal article" date="2015" name="BMC Genomics">
        <title>Genome mining reveals unlocked bioactive potential of marine Gram-negative bacteria.</title>
        <authorList>
            <person name="Machado H."/>
            <person name="Sonnenschein E.C."/>
            <person name="Melchiorsen J."/>
            <person name="Gram L."/>
        </authorList>
    </citation>
    <scope>NUCLEOTIDE SEQUENCE [LARGE SCALE GENOMIC DNA]</scope>
    <source>
        <strain evidence="11 12">S3137</strain>
    </source>
</reference>
<keyword evidence="12" id="KW-1185">Reference proteome</keyword>
<dbReference type="InterPro" id="IPR002884">
    <property type="entry name" value="P_dom"/>
</dbReference>
<evidence type="ECO:0000313" key="12">
    <source>
        <dbReference type="Proteomes" id="UP000033664"/>
    </source>
</evidence>
<dbReference type="Pfam" id="PF00082">
    <property type="entry name" value="Peptidase_S8"/>
    <property type="match status" value="1"/>
</dbReference>
<dbReference type="InterPro" id="IPR000209">
    <property type="entry name" value="Peptidase_S8/S53_dom"/>
</dbReference>
<dbReference type="EMBL" id="JXXZ01000006">
    <property type="protein sequence ID" value="KJZ00509.1"/>
    <property type="molecule type" value="Genomic_DNA"/>
</dbReference>
<dbReference type="PROSITE" id="PS51257">
    <property type="entry name" value="PROKAR_LIPOPROTEIN"/>
    <property type="match status" value="1"/>
</dbReference>
<accession>A0A0F4PZP2</accession>
<dbReference type="eggNOG" id="COG1404">
    <property type="taxonomic scope" value="Bacteria"/>
</dbReference>
<feature type="domain" description="P/Homo B" evidence="10">
    <location>
        <begin position="601"/>
        <end position="771"/>
    </location>
</feature>
<feature type="active site" description="Charge relay system" evidence="7 8">
    <location>
        <position position="498"/>
    </location>
</feature>
<evidence type="ECO:0000259" key="10">
    <source>
        <dbReference type="PROSITE" id="PS51829"/>
    </source>
</evidence>
<comment type="caution">
    <text evidence="11">The sequence shown here is derived from an EMBL/GenBank/DDBJ whole genome shotgun (WGS) entry which is preliminary data.</text>
</comment>
<dbReference type="eggNOG" id="COG4935">
    <property type="taxonomic scope" value="Bacteria"/>
</dbReference>
<dbReference type="GO" id="GO:0005737">
    <property type="term" value="C:cytoplasm"/>
    <property type="evidence" value="ECO:0007669"/>
    <property type="project" value="UniProtKB-ARBA"/>
</dbReference>
<dbReference type="GO" id="GO:0016485">
    <property type="term" value="P:protein processing"/>
    <property type="evidence" value="ECO:0007669"/>
    <property type="project" value="TreeGrafter"/>
</dbReference>
<protein>
    <submittedName>
        <fullName evidence="11">Serine protease</fullName>
    </submittedName>
</protein>
<evidence type="ECO:0000313" key="11">
    <source>
        <dbReference type="EMBL" id="KJZ00509.1"/>
    </source>
</evidence>
<keyword evidence="3 9" id="KW-0732">Signal</keyword>
<evidence type="ECO:0000256" key="3">
    <source>
        <dbReference type="ARBA" id="ARBA00022729"/>
    </source>
</evidence>
<name>A0A0F4PZP2_9GAMM</name>
<sequence>MNNNKIKLSALTSAMLIALSGCGGSDSDDQPVVDTAPKAGEVSLEGVKQWQPMTGSLIAHDQDGDAITLTFYDEDQVVAAEDGIYTFSHGTLALGEDKEFIYTSLSGQPAVINYDVSANGKTSTGSITISDVTGDPLAAQQWHLHNNEQRAFAQSDIFKEQLAVLNGIAEQDQEAYFAQLEDSFVSSRAAGADMNVLEAYKLGITGKGSIAVVVDQGVEIGHEDLADNVLAHRSLNLRDDALDPTNPTITGDKTSRHGTAVAGLIAAKAHNGVGGRGVAPDAGIISMNYLDIPNQNAAHMGALISGLPASGIQNHEQVVFNRSYGYNPPAFLPEDPFEEANMAYASDVLRDGKGALSINAAGNDFEEGRHNGNYCSSSGVNDIGLSCIDLNVSQANRSLHSVSVAALKANGERSSYSIAGSAMFIAAPAGEDGSWEPAMVTTDEMTCLQGASGLPMMDALERAWGVPLSFLEGYKNFDFPGHPMNPSCHYSNSMSGTSSAAPNTAGVVALLMEANPDLSARDIQHILATTASMTDADNAAVTLNTANGEFVAHQGWVENAAGYHFNNFYGFGRVNAGEAVKMALNYDVDLGERLQSDWLSAGVQNDDASLALVVPDNNAAGATHSIEVADDYTIEAMQFSFTVANEEMRSDYRHPEIPGLIQSSAGSDLAIEVTSPSGTKSVVLASHHAQLYPALDANFNFAQGYVHLPTVHFRSNAFYGESAKGTWTVKVVDTAQPNQVAFSMNGQTSVVFPNEAESVLEGWGLRVTGRQ</sequence>
<gene>
    <name evidence="11" type="ORF">TW72_07460</name>
</gene>
<dbReference type="PROSITE" id="PS00138">
    <property type="entry name" value="SUBTILASE_SER"/>
    <property type="match status" value="1"/>
</dbReference>
<feature type="chain" id="PRO_5002474604" evidence="9">
    <location>
        <begin position="24"/>
        <end position="771"/>
    </location>
</feature>
<evidence type="ECO:0000256" key="7">
    <source>
        <dbReference type="PIRSR" id="PIRSR615500-1"/>
    </source>
</evidence>
<dbReference type="InterPro" id="IPR034182">
    <property type="entry name" value="Kexin/furin"/>
</dbReference>
<dbReference type="InterPro" id="IPR008979">
    <property type="entry name" value="Galactose-bd-like_sf"/>
</dbReference>
<evidence type="ECO:0000256" key="4">
    <source>
        <dbReference type="ARBA" id="ARBA00022801"/>
    </source>
</evidence>
<dbReference type="SUPFAM" id="SSF49785">
    <property type="entry name" value="Galactose-binding domain-like"/>
    <property type="match status" value="1"/>
</dbReference>
<proteinExistence type="inferred from homology"/>
<dbReference type="PROSITE" id="PS00137">
    <property type="entry name" value="SUBTILASE_HIS"/>
    <property type="match status" value="1"/>
</dbReference>
<feature type="signal peptide" evidence="9">
    <location>
        <begin position="1"/>
        <end position="23"/>
    </location>
</feature>
<dbReference type="InterPro" id="IPR036852">
    <property type="entry name" value="Peptidase_S8/S53_dom_sf"/>
</dbReference>
<keyword evidence="4 8" id="KW-0378">Hydrolase</keyword>
<keyword evidence="2 8" id="KW-0645">Protease</keyword>
<dbReference type="PROSITE" id="PS51892">
    <property type="entry name" value="SUBTILASE"/>
    <property type="match status" value="1"/>
</dbReference>
<evidence type="ECO:0000256" key="2">
    <source>
        <dbReference type="ARBA" id="ARBA00022670"/>
    </source>
</evidence>
<dbReference type="PROSITE" id="PS51829">
    <property type="entry name" value="P_HOMO_B"/>
    <property type="match status" value="1"/>
</dbReference>
<evidence type="ECO:0000256" key="6">
    <source>
        <dbReference type="ARBA" id="ARBA00022837"/>
    </source>
</evidence>
<dbReference type="AlphaFoldDB" id="A0A0F4PZP2"/>
<dbReference type="PANTHER" id="PTHR42884">
    <property type="entry name" value="PROPROTEIN CONVERTASE SUBTILISIN/KEXIN-RELATED"/>
    <property type="match status" value="1"/>
</dbReference>
<evidence type="ECO:0000256" key="9">
    <source>
        <dbReference type="SAM" id="SignalP"/>
    </source>
</evidence>
<feature type="active site" description="Charge relay system" evidence="7 8">
    <location>
        <position position="257"/>
    </location>
</feature>
<dbReference type="PRINTS" id="PR00723">
    <property type="entry name" value="SUBTILISIN"/>
</dbReference>
<evidence type="ECO:0000256" key="5">
    <source>
        <dbReference type="ARBA" id="ARBA00022825"/>
    </source>
</evidence>
<dbReference type="PANTHER" id="PTHR42884:SF14">
    <property type="entry name" value="NEUROENDOCRINE CONVERTASE 1"/>
    <property type="match status" value="1"/>
</dbReference>
<organism evidence="11 12">
    <name type="scientific">Pseudoalteromonas ruthenica</name>
    <dbReference type="NCBI Taxonomy" id="151081"/>
    <lineage>
        <taxon>Bacteria</taxon>
        <taxon>Pseudomonadati</taxon>
        <taxon>Pseudomonadota</taxon>
        <taxon>Gammaproteobacteria</taxon>
        <taxon>Alteromonadales</taxon>
        <taxon>Pseudoalteromonadaceae</taxon>
        <taxon>Pseudoalteromonas</taxon>
    </lineage>
</organism>
<dbReference type="GO" id="GO:0012505">
    <property type="term" value="C:endomembrane system"/>
    <property type="evidence" value="ECO:0007669"/>
    <property type="project" value="UniProtKB-ARBA"/>
</dbReference>
<feature type="active site" description="Charge relay system" evidence="7 8">
    <location>
        <position position="215"/>
    </location>
</feature>
<dbReference type="InterPro" id="IPR022398">
    <property type="entry name" value="Peptidase_S8_His-AS"/>
</dbReference>